<dbReference type="eggNOG" id="ENOG502SFWE">
    <property type="taxonomic scope" value="Eukaryota"/>
</dbReference>
<evidence type="ECO:0000259" key="2">
    <source>
        <dbReference type="Pfam" id="PF14232"/>
    </source>
</evidence>
<sequence>MVTFADISKSRKATPEDAFEVFDSLPPASVEDLVGWKLKGYEVITGHPLEGLLSANGWFGKEFYDANNGQPLLIYNSDKDDGEDVYACDPLALFESLNQGKPIRGNASLKAEASRCRLKTIVFRGATTVSMFYDQVPINDTFKKVDENTFFGYMDHKDAPLPYFFVLEKHSKLS</sequence>
<evidence type="ECO:0000259" key="1">
    <source>
        <dbReference type="Pfam" id="PF14231"/>
    </source>
</evidence>
<reference evidence="3 4" key="1">
    <citation type="journal article" date="2007" name="Nat. Biotechnol.">
        <title>Genome sequence of the lignocellulose-bioconverting and xylose-fermenting yeast Pichia stipitis.</title>
        <authorList>
            <person name="Jeffries T.W."/>
            <person name="Grigoriev I.V."/>
            <person name="Grimwood J."/>
            <person name="Laplaza J.M."/>
            <person name="Aerts A."/>
            <person name="Salamov A."/>
            <person name="Schmutz J."/>
            <person name="Lindquist E."/>
            <person name="Dehal P."/>
            <person name="Shapiro H."/>
            <person name="Jin Y.S."/>
            <person name="Passoth V."/>
            <person name="Richardson P.M."/>
        </authorList>
    </citation>
    <scope>NUCLEOTIDE SEQUENCE [LARGE SCALE GENOMIC DNA]</scope>
    <source>
        <strain evidence="4">ATCC 58785 / CBS 6054 / NBRC 10063 / NRRL Y-11545</strain>
    </source>
</reference>
<evidence type="ECO:0008006" key="5">
    <source>
        <dbReference type="Google" id="ProtNLM"/>
    </source>
</evidence>
<proteinExistence type="predicted"/>
<dbReference type="DNASU" id="4851269"/>
<dbReference type="Proteomes" id="UP000002258">
    <property type="component" value="Chromosome 1"/>
</dbReference>
<dbReference type="GeneID" id="4851269"/>
<dbReference type="EMBL" id="AAVQ01000001">
    <property type="protein sequence ID" value="EAZ63885.1"/>
    <property type="molecule type" value="Genomic_DNA"/>
</dbReference>
<dbReference type="KEGG" id="pic:PICST_28493"/>
<organism evidence="3 4">
    <name type="scientific">Scheffersomyces stipitis (strain ATCC 58785 / CBS 6054 / NBRC 10063 / NRRL Y-11545)</name>
    <name type="common">Yeast</name>
    <name type="synonym">Pichia stipitis</name>
    <dbReference type="NCBI Taxonomy" id="322104"/>
    <lineage>
        <taxon>Eukaryota</taxon>
        <taxon>Fungi</taxon>
        <taxon>Dikarya</taxon>
        <taxon>Ascomycota</taxon>
        <taxon>Saccharomycotina</taxon>
        <taxon>Pichiomycetes</taxon>
        <taxon>Debaryomycetaceae</taxon>
        <taxon>Scheffersomyces</taxon>
    </lineage>
</organism>
<evidence type="ECO:0000313" key="4">
    <source>
        <dbReference type="Proteomes" id="UP000002258"/>
    </source>
</evidence>
<feature type="domain" description="GXWXG" evidence="1">
    <location>
        <begin position="20"/>
        <end position="78"/>
    </location>
</feature>
<comment type="caution">
    <text evidence="3">The sequence shown here is derived from an EMBL/GenBank/DDBJ whole genome shotgun (WGS) entry which is preliminary data.</text>
</comment>
<protein>
    <recommendedName>
        <fullName evidence="5">GXWXG domain-containing protein</fullName>
    </recommendedName>
</protein>
<name>A3GG70_PICST</name>
<dbReference type="AlphaFoldDB" id="A3GG70"/>
<dbReference type="HOGENOM" id="CLU_112092_0_0_1"/>
<evidence type="ECO:0000313" key="3">
    <source>
        <dbReference type="EMBL" id="EAZ63885.1"/>
    </source>
</evidence>
<keyword evidence="4" id="KW-1185">Reference proteome</keyword>
<dbReference type="InterPro" id="IPR025951">
    <property type="entry name" value="GXWXG_dom"/>
</dbReference>
<dbReference type="Pfam" id="PF14231">
    <property type="entry name" value="GXWXG"/>
    <property type="match status" value="1"/>
</dbReference>
<dbReference type="InterPro" id="IPR025568">
    <property type="entry name" value="DUF4334"/>
</dbReference>
<dbReference type="InParanoid" id="A3GG70"/>
<dbReference type="OMA" id="SATMIYD"/>
<dbReference type="Gene3D" id="2.40.128.580">
    <property type="entry name" value="GXWXG domain"/>
    <property type="match status" value="1"/>
</dbReference>
<dbReference type="RefSeq" id="XP_001387908.1">
    <property type="nucleotide sequence ID" value="XM_001387871.1"/>
</dbReference>
<feature type="domain" description="DUF4334" evidence="2">
    <location>
        <begin position="115"/>
        <end position="169"/>
    </location>
</feature>
<dbReference type="Pfam" id="PF14232">
    <property type="entry name" value="DUF4334"/>
    <property type="match status" value="1"/>
</dbReference>
<gene>
    <name evidence="3" type="ORF">PICST_28493</name>
</gene>
<dbReference type="OrthoDB" id="2213372at2759"/>
<accession>A3GG70</accession>